<gene>
    <name evidence="1" type="ORF">RT41_GL000643</name>
</gene>
<accession>A0A2A5RIH9</accession>
<comment type="caution">
    <text evidence="1">The sequence shown here is derived from an EMBL/GenBank/DDBJ whole genome shotgun (WGS) entry which is preliminary data.</text>
</comment>
<keyword evidence="2" id="KW-1185">Reference proteome</keyword>
<reference evidence="1 2" key="1">
    <citation type="submission" date="2014-12" db="EMBL/GenBank/DDBJ databases">
        <title>Draft genome sequences of 10 type strains of Lactococcus.</title>
        <authorList>
            <person name="Sun Z."/>
            <person name="Zhong Z."/>
            <person name="Liu W."/>
            <person name="Zhang W."/>
            <person name="Zhang H."/>
        </authorList>
    </citation>
    <scope>NUCLEOTIDE SEQUENCE [LARGE SCALE GENOMIC DNA]</scope>
    <source>
        <strain evidence="1 2">JCM 16395</strain>
    </source>
</reference>
<evidence type="ECO:0000313" key="1">
    <source>
        <dbReference type="EMBL" id="PCR98859.1"/>
    </source>
</evidence>
<dbReference type="Proteomes" id="UP000218181">
    <property type="component" value="Unassembled WGS sequence"/>
</dbReference>
<organism evidence="1 2">
    <name type="scientific">Lactococcus fujiensis JCM 16395</name>
    <dbReference type="NCBI Taxonomy" id="1291764"/>
    <lineage>
        <taxon>Bacteria</taxon>
        <taxon>Bacillati</taxon>
        <taxon>Bacillota</taxon>
        <taxon>Bacilli</taxon>
        <taxon>Lactobacillales</taxon>
        <taxon>Streptococcaceae</taxon>
        <taxon>Lactococcus</taxon>
    </lineage>
</organism>
<proteinExistence type="predicted"/>
<evidence type="ECO:0000313" key="2">
    <source>
        <dbReference type="Proteomes" id="UP000218181"/>
    </source>
</evidence>
<dbReference type="EMBL" id="JXJU01000019">
    <property type="protein sequence ID" value="PCR98859.1"/>
    <property type="molecule type" value="Genomic_DNA"/>
</dbReference>
<dbReference type="RefSeq" id="WP_096819098.1">
    <property type="nucleotide sequence ID" value="NZ_JXJU01000019.1"/>
</dbReference>
<name>A0A2A5RIH9_9LACT</name>
<dbReference type="AlphaFoldDB" id="A0A2A5RIH9"/>
<sequence>MKLKDAITYYELTGTDFIADMNEYYETLRAFENGVVSNDFMDITERFIGNLTELSVVNQLSITEPKKLLEYYCHTIPREKVNEDEFKAVPLGDNSFKKRRSEENIVIKILVSFLANNTNVQQFFDIELELLLEIIEKANEINEESKKKNKRGLD</sequence>
<dbReference type="OrthoDB" id="9553431at2"/>
<dbReference type="STRING" id="1291764.GCA_001311235_02798"/>
<protein>
    <submittedName>
        <fullName evidence="1">Uncharacterized protein</fullName>
    </submittedName>
</protein>